<dbReference type="AlphaFoldDB" id="A0A4R3XSC7"/>
<sequence length="310" mass="31854">MKLNITLCAALTFAALVNSQPASAISIIFDYSYDSSGFFTGANASRQTLLNQAASEFTSRIQDNLTAITSSGSNSYNANFSNPTTGALVTLNNYSVASNALIVYVGAQNLGSGTLGEGGPGGYGASGSSQFISSLDRGQTGANSNPNTDFGPWGGAITFNNAQSNWYFGSTDPVQGSGLFDFYSVAVHELGHVLGFGTANSFANLVGNSGFTGNASDALYGGVVPLADNGHWQQGLTSTVNGVSQEVAMDPSIAAGTRKHFTELDFAALKDTGWQISAPTAVPVPAAAWLFASGIAGLFGFARSRATQIA</sequence>
<dbReference type="EMBL" id="SMCO01000030">
    <property type="protein sequence ID" value="TCV80111.1"/>
    <property type="molecule type" value="Genomic_DNA"/>
</dbReference>
<dbReference type="Gene3D" id="3.40.390.10">
    <property type="entry name" value="Collagenase (Catalytic Domain)"/>
    <property type="match status" value="1"/>
</dbReference>
<evidence type="ECO:0000313" key="2">
    <source>
        <dbReference type="EMBL" id="TCV80111.1"/>
    </source>
</evidence>
<keyword evidence="3" id="KW-1185">Reference proteome</keyword>
<comment type="caution">
    <text evidence="2">The sequence shown here is derived from an EMBL/GenBank/DDBJ whole genome shotgun (WGS) entry which is preliminary data.</text>
</comment>
<proteinExistence type="predicted"/>
<keyword evidence="1" id="KW-0732">Signal</keyword>
<evidence type="ECO:0000313" key="3">
    <source>
        <dbReference type="Proteomes" id="UP000295367"/>
    </source>
</evidence>
<feature type="chain" id="PRO_5020999181" evidence="1">
    <location>
        <begin position="25"/>
        <end position="310"/>
    </location>
</feature>
<dbReference type="InterPro" id="IPR024079">
    <property type="entry name" value="MetalloPept_cat_dom_sf"/>
</dbReference>
<gene>
    <name evidence="2" type="ORF">EDC63_13024</name>
</gene>
<evidence type="ECO:0000256" key="1">
    <source>
        <dbReference type="SAM" id="SignalP"/>
    </source>
</evidence>
<protein>
    <submittedName>
        <fullName evidence="2">Putative secreted protein</fullName>
    </submittedName>
</protein>
<organism evidence="2 3">
    <name type="scientific">Sulfurirhabdus autotrophica</name>
    <dbReference type="NCBI Taxonomy" id="1706046"/>
    <lineage>
        <taxon>Bacteria</taxon>
        <taxon>Pseudomonadati</taxon>
        <taxon>Pseudomonadota</taxon>
        <taxon>Betaproteobacteria</taxon>
        <taxon>Nitrosomonadales</taxon>
        <taxon>Sulfuricellaceae</taxon>
        <taxon>Sulfurirhabdus</taxon>
    </lineage>
</organism>
<dbReference type="Proteomes" id="UP000295367">
    <property type="component" value="Unassembled WGS sequence"/>
</dbReference>
<dbReference type="OrthoDB" id="8198236at2"/>
<dbReference type="GO" id="GO:0008237">
    <property type="term" value="F:metallopeptidase activity"/>
    <property type="evidence" value="ECO:0007669"/>
    <property type="project" value="InterPro"/>
</dbReference>
<accession>A0A4R3XSC7</accession>
<dbReference type="SUPFAM" id="SSF55486">
    <property type="entry name" value="Metalloproteases ('zincins'), catalytic domain"/>
    <property type="match status" value="1"/>
</dbReference>
<feature type="signal peptide" evidence="1">
    <location>
        <begin position="1"/>
        <end position="24"/>
    </location>
</feature>
<name>A0A4R3XSC7_9PROT</name>
<dbReference type="RefSeq" id="WP_124946505.1">
    <property type="nucleotide sequence ID" value="NZ_BHVT01000036.1"/>
</dbReference>
<reference evidence="2 3" key="1">
    <citation type="submission" date="2019-03" db="EMBL/GenBank/DDBJ databases">
        <title>Genomic Encyclopedia of Type Strains, Phase IV (KMG-IV): sequencing the most valuable type-strain genomes for metagenomic binning, comparative biology and taxonomic classification.</title>
        <authorList>
            <person name="Goeker M."/>
        </authorList>
    </citation>
    <scope>NUCLEOTIDE SEQUENCE [LARGE SCALE GENOMIC DNA]</scope>
    <source>
        <strain evidence="2 3">DSM 100309</strain>
    </source>
</reference>